<dbReference type="GO" id="GO:0016020">
    <property type="term" value="C:membrane"/>
    <property type="evidence" value="ECO:0007669"/>
    <property type="project" value="TreeGrafter"/>
</dbReference>
<reference evidence="3 4" key="1">
    <citation type="journal article" date="2018" name="Evol. Lett.">
        <title>Horizontal gene cluster transfer increased hallucinogenic mushroom diversity.</title>
        <authorList>
            <person name="Reynolds H.T."/>
            <person name="Vijayakumar V."/>
            <person name="Gluck-Thaler E."/>
            <person name="Korotkin H.B."/>
            <person name="Matheny P.B."/>
            <person name="Slot J.C."/>
        </authorList>
    </citation>
    <scope>NUCLEOTIDE SEQUENCE [LARGE SCALE GENOMIC DNA]</scope>
    <source>
        <strain evidence="3 4">2629</strain>
    </source>
</reference>
<dbReference type="AlphaFoldDB" id="A0A409XAV9"/>
<organism evidence="3 4">
    <name type="scientific">Panaeolus cyanescens</name>
    <dbReference type="NCBI Taxonomy" id="181874"/>
    <lineage>
        <taxon>Eukaryota</taxon>
        <taxon>Fungi</taxon>
        <taxon>Dikarya</taxon>
        <taxon>Basidiomycota</taxon>
        <taxon>Agaricomycotina</taxon>
        <taxon>Agaricomycetes</taxon>
        <taxon>Agaricomycetidae</taxon>
        <taxon>Agaricales</taxon>
        <taxon>Agaricineae</taxon>
        <taxon>Galeropsidaceae</taxon>
        <taxon>Panaeolus</taxon>
    </lineage>
</organism>
<comment type="caution">
    <text evidence="3">The sequence shown here is derived from an EMBL/GenBank/DDBJ whole genome shotgun (WGS) entry which is preliminary data.</text>
</comment>
<keyword evidence="2" id="KW-0067">ATP-binding</keyword>
<proteinExistence type="predicted"/>
<gene>
    <name evidence="3" type="ORF">CVT24_005083</name>
</gene>
<dbReference type="PANTHER" id="PTHR24223">
    <property type="entry name" value="ATP-BINDING CASSETTE SUB-FAMILY C"/>
    <property type="match status" value="1"/>
</dbReference>
<dbReference type="InterPro" id="IPR050173">
    <property type="entry name" value="ABC_transporter_C-like"/>
</dbReference>
<dbReference type="Proteomes" id="UP000284842">
    <property type="component" value="Unassembled WGS sequence"/>
</dbReference>
<dbReference type="GO" id="GO:0005524">
    <property type="term" value="F:ATP binding"/>
    <property type="evidence" value="ECO:0007669"/>
    <property type="project" value="UniProtKB-KW"/>
</dbReference>
<keyword evidence="1" id="KW-0547">Nucleotide-binding</keyword>
<dbReference type="OrthoDB" id="6500128at2759"/>
<evidence type="ECO:0000256" key="1">
    <source>
        <dbReference type="ARBA" id="ARBA00022741"/>
    </source>
</evidence>
<evidence type="ECO:0000313" key="4">
    <source>
        <dbReference type="Proteomes" id="UP000284842"/>
    </source>
</evidence>
<keyword evidence="4" id="KW-1185">Reference proteome</keyword>
<accession>A0A409XAV9</accession>
<sequence length="86" mass="9692">MDEATSQIDSDLDDQIQKTIREELSGAILITIAHRLKTVMNYDRILVLDQGHLAEFNTPEALLAKPGGIFRRMCCKIEDLLPSTIH</sequence>
<name>A0A409XAV9_9AGAR</name>
<dbReference type="SUPFAM" id="SSF52540">
    <property type="entry name" value="P-loop containing nucleoside triphosphate hydrolases"/>
    <property type="match status" value="1"/>
</dbReference>
<evidence type="ECO:0000313" key="3">
    <source>
        <dbReference type="EMBL" id="PPQ87861.1"/>
    </source>
</evidence>
<dbReference type="STRING" id="181874.A0A409XAV9"/>
<dbReference type="InterPro" id="IPR027417">
    <property type="entry name" value="P-loop_NTPase"/>
</dbReference>
<protein>
    <recommendedName>
        <fullName evidence="5">ABC transporter domain-containing protein</fullName>
    </recommendedName>
</protein>
<dbReference type="GO" id="GO:0042626">
    <property type="term" value="F:ATPase-coupled transmembrane transporter activity"/>
    <property type="evidence" value="ECO:0007669"/>
    <property type="project" value="TreeGrafter"/>
</dbReference>
<dbReference type="InParanoid" id="A0A409XAV9"/>
<dbReference type="EMBL" id="NHTK01004175">
    <property type="protein sequence ID" value="PPQ87861.1"/>
    <property type="molecule type" value="Genomic_DNA"/>
</dbReference>
<dbReference type="Gene3D" id="3.40.50.300">
    <property type="entry name" value="P-loop containing nucleotide triphosphate hydrolases"/>
    <property type="match status" value="1"/>
</dbReference>
<evidence type="ECO:0008006" key="5">
    <source>
        <dbReference type="Google" id="ProtNLM"/>
    </source>
</evidence>
<evidence type="ECO:0000256" key="2">
    <source>
        <dbReference type="ARBA" id="ARBA00022840"/>
    </source>
</evidence>